<name>A0ABP6NNS2_9ACTN</name>
<evidence type="ECO:0000259" key="2">
    <source>
        <dbReference type="Pfam" id="PF00535"/>
    </source>
</evidence>
<dbReference type="PANTHER" id="PTHR48090:SF7">
    <property type="entry name" value="RFBJ PROTEIN"/>
    <property type="match status" value="1"/>
</dbReference>
<dbReference type="Gene3D" id="3.90.550.10">
    <property type="entry name" value="Spore Coat Polysaccharide Biosynthesis Protein SpsA, Chain A"/>
    <property type="match status" value="1"/>
</dbReference>
<evidence type="ECO:0000313" key="4">
    <source>
        <dbReference type="Proteomes" id="UP001499924"/>
    </source>
</evidence>
<dbReference type="SUPFAM" id="SSF53448">
    <property type="entry name" value="Nucleotide-diphospho-sugar transferases"/>
    <property type="match status" value="1"/>
</dbReference>
<evidence type="ECO:0000313" key="3">
    <source>
        <dbReference type="EMBL" id="GAA3154152.1"/>
    </source>
</evidence>
<dbReference type="Pfam" id="PF00535">
    <property type="entry name" value="Glycos_transf_2"/>
    <property type="match status" value="1"/>
</dbReference>
<organism evidence="3 4">
    <name type="scientific">Blastococcus jejuensis</name>
    <dbReference type="NCBI Taxonomy" id="351224"/>
    <lineage>
        <taxon>Bacteria</taxon>
        <taxon>Bacillati</taxon>
        <taxon>Actinomycetota</taxon>
        <taxon>Actinomycetes</taxon>
        <taxon>Geodermatophilales</taxon>
        <taxon>Geodermatophilaceae</taxon>
        <taxon>Blastococcus</taxon>
    </lineage>
</organism>
<evidence type="ECO:0000256" key="1">
    <source>
        <dbReference type="ARBA" id="ARBA00006739"/>
    </source>
</evidence>
<accession>A0ABP6NNS2</accession>
<proteinExistence type="inferred from homology"/>
<dbReference type="InterPro" id="IPR050256">
    <property type="entry name" value="Glycosyltransferase_2"/>
</dbReference>
<keyword evidence="4" id="KW-1185">Reference proteome</keyword>
<dbReference type="RefSeq" id="WP_344686567.1">
    <property type="nucleotide sequence ID" value="NZ_BAAAVV010000001.1"/>
</dbReference>
<sequence>MTASRSGEDERASGLAFSLVIPCYNEAAGLPELIRRCAYVAAEGRGEVILVDNGSADDSAAVLEGRLGPAGSDGVDGVRWVRVPVNQGYGFGITSGLADARAGVVGWTHADLQTDPADVLRAMALFEDGGERLLVKGRRFGRPLADRVFTAGMSAFETALLRRPLRDINAQPTLFSRELLDRWGTPPTDFSLDLFALYSALDAGFRVRRFPVIFAPRKWGVSSWNTDWSAKRRFIRRTLDYSLQLRKTL</sequence>
<dbReference type="PANTHER" id="PTHR48090">
    <property type="entry name" value="UNDECAPRENYL-PHOSPHATE 4-DEOXY-4-FORMAMIDO-L-ARABINOSE TRANSFERASE-RELATED"/>
    <property type="match status" value="1"/>
</dbReference>
<dbReference type="InterPro" id="IPR001173">
    <property type="entry name" value="Glyco_trans_2-like"/>
</dbReference>
<gene>
    <name evidence="3" type="ORF">GCM10010531_01480</name>
</gene>
<comment type="similarity">
    <text evidence="1">Belongs to the glycosyltransferase 2 family.</text>
</comment>
<dbReference type="CDD" id="cd04179">
    <property type="entry name" value="DPM_DPG-synthase_like"/>
    <property type="match status" value="1"/>
</dbReference>
<reference evidence="4" key="1">
    <citation type="journal article" date="2019" name="Int. J. Syst. Evol. Microbiol.">
        <title>The Global Catalogue of Microorganisms (GCM) 10K type strain sequencing project: providing services to taxonomists for standard genome sequencing and annotation.</title>
        <authorList>
            <consortium name="The Broad Institute Genomics Platform"/>
            <consortium name="The Broad Institute Genome Sequencing Center for Infectious Disease"/>
            <person name="Wu L."/>
            <person name="Ma J."/>
        </authorList>
    </citation>
    <scope>NUCLEOTIDE SEQUENCE [LARGE SCALE GENOMIC DNA]</scope>
    <source>
        <strain evidence="4">JCM 15614</strain>
    </source>
</reference>
<feature type="domain" description="Glycosyltransferase 2-like" evidence="2">
    <location>
        <begin position="18"/>
        <end position="135"/>
    </location>
</feature>
<protein>
    <submittedName>
        <fullName evidence="3">Glycosyltransferase family 2 protein</fullName>
    </submittedName>
</protein>
<dbReference type="EMBL" id="BAAAVV010000001">
    <property type="protein sequence ID" value="GAA3154152.1"/>
    <property type="molecule type" value="Genomic_DNA"/>
</dbReference>
<dbReference type="InterPro" id="IPR029044">
    <property type="entry name" value="Nucleotide-diphossugar_trans"/>
</dbReference>
<comment type="caution">
    <text evidence="3">The sequence shown here is derived from an EMBL/GenBank/DDBJ whole genome shotgun (WGS) entry which is preliminary data.</text>
</comment>
<dbReference type="Proteomes" id="UP001499924">
    <property type="component" value="Unassembled WGS sequence"/>
</dbReference>